<dbReference type="PROSITE" id="PS50994">
    <property type="entry name" value="INTEGRASE"/>
    <property type="match status" value="1"/>
</dbReference>
<dbReference type="InterPro" id="IPR012337">
    <property type="entry name" value="RNaseH-like_sf"/>
</dbReference>
<evidence type="ECO:0000256" key="17">
    <source>
        <dbReference type="SAM" id="MobiDB-lite"/>
    </source>
</evidence>
<keyword evidence="11" id="KW-0229">DNA integration</keyword>
<dbReference type="GO" id="GO:0006310">
    <property type="term" value="P:DNA recombination"/>
    <property type="evidence" value="ECO:0007669"/>
    <property type="project" value="UniProtKB-KW"/>
</dbReference>
<evidence type="ECO:0000256" key="8">
    <source>
        <dbReference type="ARBA" id="ARBA00022759"/>
    </source>
</evidence>
<feature type="region of interest" description="Disordered" evidence="17">
    <location>
        <begin position="51"/>
        <end position="89"/>
    </location>
</feature>
<feature type="domain" description="Integrase catalytic" evidence="20">
    <location>
        <begin position="1149"/>
        <end position="1312"/>
    </location>
</feature>
<dbReference type="EC" id="2.7.7.49" evidence="1"/>
<dbReference type="FunFam" id="3.10.20.370:FF:000001">
    <property type="entry name" value="Retrovirus-related Pol polyprotein from transposon 17.6-like protein"/>
    <property type="match status" value="1"/>
</dbReference>
<evidence type="ECO:0000256" key="15">
    <source>
        <dbReference type="ARBA" id="ARBA00023172"/>
    </source>
</evidence>
<dbReference type="InterPro" id="IPR043128">
    <property type="entry name" value="Rev_trsase/Diguanyl_cyclase"/>
</dbReference>
<evidence type="ECO:0000256" key="11">
    <source>
        <dbReference type="ARBA" id="ARBA00022908"/>
    </source>
</evidence>
<dbReference type="Gene3D" id="4.10.60.10">
    <property type="entry name" value="Zinc finger, CCHC-type"/>
    <property type="match status" value="1"/>
</dbReference>
<dbReference type="SUPFAM" id="SSF50630">
    <property type="entry name" value="Acid proteases"/>
    <property type="match status" value="1"/>
</dbReference>
<evidence type="ECO:0000256" key="6">
    <source>
        <dbReference type="ARBA" id="ARBA00022723"/>
    </source>
</evidence>
<dbReference type="Pfam" id="PF00098">
    <property type="entry name" value="zf-CCHC"/>
    <property type="match status" value="1"/>
</dbReference>
<dbReference type="InterPro" id="IPR036397">
    <property type="entry name" value="RNaseH_sf"/>
</dbReference>
<dbReference type="Gene3D" id="3.10.10.10">
    <property type="entry name" value="HIV Type 1 Reverse Transcriptase, subunit A, domain 1"/>
    <property type="match status" value="1"/>
</dbReference>
<accession>A0AAD8JZQ9</accession>
<gene>
    <name evidence="21" type="ORF">QVD17_35332</name>
</gene>
<dbReference type="CDD" id="cd00303">
    <property type="entry name" value="retropepsin_like"/>
    <property type="match status" value="1"/>
</dbReference>
<evidence type="ECO:0000256" key="1">
    <source>
        <dbReference type="ARBA" id="ARBA00012493"/>
    </source>
</evidence>
<sequence>MSSPQHESENSNDKGQKRYIDEINSSDQQTLNKTEVSQMIEKGISDAIPKLLDAMEQRKKDKKSHEAEKANGKEIDDTDSNCSDIGKPEKKRKLESKGCSYRTFQDCKPVDFSGSEGAIAALRWLEKMEAVVAISKCADEDKVMYAANSFKDSALEWWNAILKTKGREVAYAMSWDEFSGLVTRRFCPINEKEKVETKFLNHKMVGTDIQGYTTKIYEYARLVPHLATPESTLINRYIWGLAEEIRDMVKAVMPRTMESAVELASLMTNGMVRKQEERKQKEGTQKMIHDMKRYEKGSGRKFEKKVVRSAYPECRICKKRHLGKCRFESMTFCNNCKISGHSTENCFRKRGPIICYNCGEAGHFRSDCPKLKSTGTSGIKTDGGAKRNTRAFVLNTREAAQIPDVITGTFLINNTYAKVLFDSGANLSFIDYKFCKLLNIPLDKLNDICEVETANGNLIKVTESLNSCRITIAGHAFPIRLLPITLAGFDVVLGMDWLTINQAYINCDKKSIQLRSFTGEKITIQGDKTSNPIGLISAIKASKCLRKGCVAYLVSVSTGEENKKIENIPVVADYVDVFPDELPGIPPEREVEFKINLIPGTAPIAKSPYRLAPTEMAELKKQLDELLEKGFIRPSSSPWGAPILFVKKKDGSMRMCIDYRELNKVTIKNRYPLPRIDDLFDQLQGACCFSKIDLRSGYHQLKVQEEDIPKTAFRTRYGHYEFTIMPFGLTNAPAAFMDMMNRICKPYLDKFVIVFIDDILIYSKSEKDHAEHLRILLELLRIKRLYAKFSKCEFWLSEVQFLGHVVNKNGIHVDPAKVEAISKWENPKTPTEIRSFLGLAGYYRRFIQDFSRIATPLTSLTRKSVKFEWGPKQEKAFQTLKQKLTNAPILSLPDGVEDFVVYCDASHTGMGCVLMQRNKVIAYASRQLKTHEKNYTTHDLELGAIIFALKIWRHYLYGVKFIVYTDHKSLKYIFGQKELNMRQRRWMEVLSDYDCDICYHEGKANVVADALSRKEREKPKPVRALRLELQIDLISQIKEAQRLAQERNNIEREGMKGMLEQLIKGEDDILRINNRIWIPVTNKLRDKILEEAHKSKYMIHPGSDKMYKNLKGNYWWIGMKKDIAKYVAKCLTCSQVKSEHQKPSGLLQQLEIPVWKWEMITMDYITKLPRTSRGNNTIWVIVDRLTKSAHFLPMKDTISMGKMAQLYVNKIVSLHGVPLSIVSDRDSRFTSRFWKGFQKAMGTRLNLSTAYHPQTDGQSERTIQTLEDMLRACVIDFGGSWDDHLPLIEFSYNNSYHTSIRAAPFEALYGRKCRTPVCWSEVGENQLSGPEIVQETTDKILQIRERMKTARDRQKSYADRRRRPLEFSVGDKVLLKVSPWKGVIRFGKKGKLSPRFVGPFKIVKRVGPVAYQLELPEEMSGIHDVFHVSNLRKCLADETLVMPLQDVKVNEKLKFVEEPLQIEDRQEKKLKRKKLVLVKVKWKSRRGPEYTWELESEMRKKYPHLFQ</sequence>
<dbReference type="CDD" id="cd01647">
    <property type="entry name" value="RT_LTR"/>
    <property type="match status" value="1"/>
</dbReference>
<evidence type="ECO:0000256" key="3">
    <source>
        <dbReference type="ARBA" id="ARBA00022679"/>
    </source>
</evidence>
<keyword evidence="2" id="KW-0645">Protease</keyword>
<dbReference type="InterPro" id="IPR041588">
    <property type="entry name" value="Integrase_H2C2"/>
</dbReference>
<evidence type="ECO:0000313" key="21">
    <source>
        <dbReference type="EMBL" id="KAK1413557.1"/>
    </source>
</evidence>
<dbReference type="GO" id="GO:0004519">
    <property type="term" value="F:endonuclease activity"/>
    <property type="evidence" value="ECO:0007669"/>
    <property type="project" value="UniProtKB-KW"/>
</dbReference>
<evidence type="ECO:0000256" key="5">
    <source>
        <dbReference type="ARBA" id="ARBA00022722"/>
    </source>
</evidence>
<proteinExistence type="predicted"/>
<dbReference type="InterPro" id="IPR050951">
    <property type="entry name" value="Retrovirus_Pol_polyprotein"/>
</dbReference>
<dbReference type="InterPro" id="IPR041373">
    <property type="entry name" value="RT_RNaseH"/>
</dbReference>
<dbReference type="FunFam" id="3.30.420.10:FF:000032">
    <property type="entry name" value="Retrovirus-related Pol polyprotein from transposon 297-like Protein"/>
    <property type="match status" value="1"/>
</dbReference>
<dbReference type="FunFam" id="3.30.70.270:FF:000020">
    <property type="entry name" value="Transposon Tf2-6 polyprotein-like Protein"/>
    <property type="match status" value="1"/>
</dbReference>
<evidence type="ECO:0000259" key="19">
    <source>
        <dbReference type="PROSITE" id="PS50878"/>
    </source>
</evidence>
<dbReference type="Gene3D" id="2.40.70.10">
    <property type="entry name" value="Acid Proteases"/>
    <property type="match status" value="1"/>
</dbReference>
<dbReference type="GO" id="GO:0004190">
    <property type="term" value="F:aspartic-type endopeptidase activity"/>
    <property type="evidence" value="ECO:0007669"/>
    <property type="project" value="UniProtKB-KW"/>
</dbReference>
<dbReference type="FunFam" id="3.10.10.10:FF:000007">
    <property type="entry name" value="Retrovirus-related Pol polyprotein from transposon 17.6-like Protein"/>
    <property type="match status" value="1"/>
</dbReference>
<evidence type="ECO:0000259" key="18">
    <source>
        <dbReference type="PROSITE" id="PS50158"/>
    </source>
</evidence>
<dbReference type="Pfam" id="PF24626">
    <property type="entry name" value="SH3_Tf2-1"/>
    <property type="match status" value="1"/>
</dbReference>
<keyword evidence="4" id="KW-0548">Nucleotidyltransferase</keyword>
<dbReference type="InterPro" id="IPR045358">
    <property type="entry name" value="Ty3_capsid"/>
</dbReference>
<keyword evidence="9" id="KW-0378">Hydrolase</keyword>
<dbReference type="Gene3D" id="3.30.420.10">
    <property type="entry name" value="Ribonuclease H-like superfamily/Ribonuclease H"/>
    <property type="match status" value="1"/>
</dbReference>
<evidence type="ECO:0000256" key="12">
    <source>
        <dbReference type="ARBA" id="ARBA00022918"/>
    </source>
</evidence>
<keyword evidence="22" id="KW-1185">Reference proteome</keyword>
<dbReference type="Proteomes" id="UP001229421">
    <property type="component" value="Unassembled WGS sequence"/>
</dbReference>
<feature type="domain" description="CCHC-type" evidence="18">
    <location>
        <begin position="355"/>
        <end position="370"/>
    </location>
</feature>
<feature type="region of interest" description="Disordered" evidence="17">
    <location>
        <begin position="1"/>
        <end position="37"/>
    </location>
</feature>
<feature type="compositionally biased region" description="Polar residues" evidence="17">
    <location>
        <begin position="23"/>
        <end position="37"/>
    </location>
</feature>
<feature type="compositionally biased region" description="Basic and acidic residues" evidence="17">
    <location>
        <begin position="1"/>
        <end position="21"/>
    </location>
</feature>
<keyword evidence="14" id="KW-0238">DNA-binding</keyword>
<keyword evidence="16" id="KW-0862">Zinc</keyword>
<evidence type="ECO:0000256" key="14">
    <source>
        <dbReference type="ARBA" id="ARBA00023125"/>
    </source>
</evidence>
<dbReference type="Pfam" id="PF17917">
    <property type="entry name" value="RT_RNaseH"/>
    <property type="match status" value="1"/>
</dbReference>
<dbReference type="InterPro" id="IPR036875">
    <property type="entry name" value="Znf_CCHC_sf"/>
</dbReference>
<dbReference type="GO" id="GO:0015074">
    <property type="term" value="P:DNA integration"/>
    <property type="evidence" value="ECO:0007669"/>
    <property type="project" value="UniProtKB-KW"/>
</dbReference>
<keyword evidence="16" id="KW-0863">Zinc-finger</keyword>
<dbReference type="GO" id="GO:0003964">
    <property type="term" value="F:RNA-directed DNA polymerase activity"/>
    <property type="evidence" value="ECO:0007669"/>
    <property type="project" value="UniProtKB-KW"/>
</dbReference>
<protein>
    <recommendedName>
        <fullName evidence="1">RNA-directed DNA polymerase</fullName>
        <ecNumber evidence="1">2.7.7.49</ecNumber>
    </recommendedName>
</protein>
<dbReference type="SUPFAM" id="SSF57756">
    <property type="entry name" value="Retrovirus zinc finger-like domains"/>
    <property type="match status" value="1"/>
</dbReference>
<reference evidence="21" key="1">
    <citation type="journal article" date="2023" name="bioRxiv">
        <title>Improved chromosome-level genome assembly for marigold (Tagetes erecta).</title>
        <authorList>
            <person name="Jiang F."/>
            <person name="Yuan L."/>
            <person name="Wang S."/>
            <person name="Wang H."/>
            <person name="Xu D."/>
            <person name="Wang A."/>
            <person name="Fan W."/>
        </authorList>
    </citation>
    <scope>NUCLEOTIDE SEQUENCE</scope>
    <source>
        <strain evidence="21">WSJ</strain>
        <tissue evidence="21">Leaf</tissue>
    </source>
</reference>
<keyword evidence="3" id="KW-0808">Transferase</keyword>
<keyword evidence="13" id="KW-0239">DNA-directed DNA polymerase</keyword>
<dbReference type="InterPro" id="IPR021109">
    <property type="entry name" value="Peptidase_aspartic_dom_sf"/>
</dbReference>
<keyword evidence="12" id="KW-0695">RNA-directed DNA polymerase</keyword>
<dbReference type="EMBL" id="JAUHHV010000009">
    <property type="protein sequence ID" value="KAK1413557.1"/>
    <property type="molecule type" value="Genomic_DNA"/>
</dbReference>
<evidence type="ECO:0000256" key="13">
    <source>
        <dbReference type="ARBA" id="ARBA00022932"/>
    </source>
</evidence>
<dbReference type="GO" id="GO:0006508">
    <property type="term" value="P:proteolysis"/>
    <property type="evidence" value="ECO:0007669"/>
    <property type="project" value="UniProtKB-KW"/>
</dbReference>
<dbReference type="Pfam" id="PF08284">
    <property type="entry name" value="RVP_2"/>
    <property type="match status" value="1"/>
</dbReference>
<dbReference type="PANTHER" id="PTHR37984:SF5">
    <property type="entry name" value="PROTEIN NYNRIN-LIKE"/>
    <property type="match status" value="1"/>
</dbReference>
<dbReference type="GO" id="GO:0003677">
    <property type="term" value="F:DNA binding"/>
    <property type="evidence" value="ECO:0007669"/>
    <property type="project" value="UniProtKB-KW"/>
</dbReference>
<feature type="compositionally biased region" description="Basic and acidic residues" evidence="17">
    <location>
        <begin position="53"/>
        <end position="75"/>
    </location>
</feature>
<evidence type="ECO:0000259" key="20">
    <source>
        <dbReference type="PROSITE" id="PS50994"/>
    </source>
</evidence>
<evidence type="ECO:0000256" key="10">
    <source>
        <dbReference type="ARBA" id="ARBA00022842"/>
    </source>
</evidence>
<evidence type="ECO:0000256" key="9">
    <source>
        <dbReference type="ARBA" id="ARBA00022801"/>
    </source>
</evidence>
<dbReference type="Gene3D" id="3.30.70.270">
    <property type="match status" value="2"/>
</dbReference>
<dbReference type="Pfam" id="PF17921">
    <property type="entry name" value="Integrase_H2C2"/>
    <property type="match status" value="1"/>
</dbReference>
<keyword evidence="8" id="KW-0255">Endonuclease</keyword>
<dbReference type="CDD" id="cd09274">
    <property type="entry name" value="RNase_HI_RT_Ty3"/>
    <property type="match status" value="1"/>
</dbReference>
<keyword evidence="10" id="KW-0460">Magnesium</keyword>
<evidence type="ECO:0000256" key="16">
    <source>
        <dbReference type="PROSITE-ProRule" id="PRU00047"/>
    </source>
</evidence>
<dbReference type="InterPro" id="IPR056924">
    <property type="entry name" value="SH3_Tf2-1"/>
</dbReference>
<dbReference type="Pfam" id="PF00078">
    <property type="entry name" value="RVT_1"/>
    <property type="match status" value="1"/>
</dbReference>
<dbReference type="Gene3D" id="1.10.340.70">
    <property type="match status" value="1"/>
</dbReference>
<keyword evidence="7" id="KW-0064">Aspartyl protease</keyword>
<comment type="caution">
    <text evidence="21">The sequence shown here is derived from an EMBL/GenBank/DDBJ whole genome shotgun (WGS) entry which is preliminary data.</text>
</comment>
<dbReference type="InterPro" id="IPR000477">
    <property type="entry name" value="RT_dom"/>
</dbReference>
<dbReference type="GO" id="GO:0003887">
    <property type="term" value="F:DNA-directed DNA polymerase activity"/>
    <property type="evidence" value="ECO:0007669"/>
    <property type="project" value="UniProtKB-KW"/>
</dbReference>
<dbReference type="InterPro" id="IPR001584">
    <property type="entry name" value="Integrase_cat-core"/>
</dbReference>
<organism evidence="21 22">
    <name type="scientific">Tagetes erecta</name>
    <name type="common">African marigold</name>
    <dbReference type="NCBI Taxonomy" id="13708"/>
    <lineage>
        <taxon>Eukaryota</taxon>
        <taxon>Viridiplantae</taxon>
        <taxon>Streptophyta</taxon>
        <taxon>Embryophyta</taxon>
        <taxon>Tracheophyta</taxon>
        <taxon>Spermatophyta</taxon>
        <taxon>Magnoliopsida</taxon>
        <taxon>eudicotyledons</taxon>
        <taxon>Gunneridae</taxon>
        <taxon>Pentapetalae</taxon>
        <taxon>asterids</taxon>
        <taxon>campanulids</taxon>
        <taxon>Asterales</taxon>
        <taxon>Asteraceae</taxon>
        <taxon>Asteroideae</taxon>
        <taxon>Heliantheae alliance</taxon>
        <taxon>Tageteae</taxon>
        <taxon>Tagetes</taxon>
    </lineage>
</organism>
<keyword evidence="5" id="KW-0540">Nuclease</keyword>
<dbReference type="SMART" id="SM00343">
    <property type="entry name" value="ZnF_C2HC"/>
    <property type="match status" value="2"/>
</dbReference>
<dbReference type="PROSITE" id="PS50158">
    <property type="entry name" value="ZF_CCHC"/>
    <property type="match status" value="1"/>
</dbReference>
<dbReference type="PANTHER" id="PTHR37984">
    <property type="entry name" value="PROTEIN CBG26694"/>
    <property type="match status" value="1"/>
</dbReference>
<dbReference type="Pfam" id="PF19259">
    <property type="entry name" value="Ty3_capsid"/>
    <property type="match status" value="1"/>
</dbReference>
<name>A0AAD8JZQ9_TARER</name>
<keyword evidence="15" id="KW-0233">DNA recombination</keyword>
<feature type="domain" description="Reverse transcriptase" evidence="19">
    <location>
        <begin position="627"/>
        <end position="806"/>
    </location>
</feature>
<evidence type="ECO:0000256" key="7">
    <source>
        <dbReference type="ARBA" id="ARBA00022750"/>
    </source>
</evidence>
<dbReference type="InterPro" id="IPR043502">
    <property type="entry name" value="DNA/RNA_pol_sf"/>
</dbReference>
<keyword evidence="6" id="KW-0479">Metal-binding</keyword>
<dbReference type="SUPFAM" id="SSF56672">
    <property type="entry name" value="DNA/RNA polymerases"/>
    <property type="match status" value="1"/>
</dbReference>
<dbReference type="PROSITE" id="PS50878">
    <property type="entry name" value="RT_POL"/>
    <property type="match status" value="1"/>
</dbReference>
<evidence type="ECO:0000256" key="4">
    <source>
        <dbReference type="ARBA" id="ARBA00022695"/>
    </source>
</evidence>
<dbReference type="GO" id="GO:0008270">
    <property type="term" value="F:zinc ion binding"/>
    <property type="evidence" value="ECO:0007669"/>
    <property type="project" value="UniProtKB-KW"/>
</dbReference>
<evidence type="ECO:0000313" key="22">
    <source>
        <dbReference type="Proteomes" id="UP001229421"/>
    </source>
</evidence>
<dbReference type="InterPro" id="IPR001878">
    <property type="entry name" value="Znf_CCHC"/>
</dbReference>
<evidence type="ECO:0000256" key="2">
    <source>
        <dbReference type="ARBA" id="ARBA00022670"/>
    </source>
</evidence>
<dbReference type="SUPFAM" id="SSF53098">
    <property type="entry name" value="Ribonuclease H-like"/>
    <property type="match status" value="1"/>
</dbReference>